<dbReference type="InterPro" id="IPR036397">
    <property type="entry name" value="RNaseH_sf"/>
</dbReference>
<feature type="domain" description="Integrase catalytic" evidence="8">
    <location>
        <begin position="868"/>
        <end position="962"/>
    </location>
</feature>
<protein>
    <submittedName>
        <fullName evidence="9">Uncharacterized protein</fullName>
    </submittedName>
</protein>
<proteinExistence type="predicted"/>
<comment type="caution">
    <text evidence="9">The sequence shown here is derived from an EMBL/GenBank/DDBJ whole genome shotgun (WGS) entry which is preliminary data.</text>
</comment>
<dbReference type="Pfam" id="PF13976">
    <property type="entry name" value="gag_pre-integrs"/>
    <property type="match status" value="1"/>
</dbReference>
<keyword evidence="2" id="KW-0479">Metal-binding</keyword>
<dbReference type="GO" id="GO:0003676">
    <property type="term" value="F:nucleic acid binding"/>
    <property type="evidence" value="ECO:0007669"/>
    <property type="project" value="InterPro"/>
</dbReference>
<dbReference type="Gene3D" id="3.30.420.10">
    <property type="entry name" value="Ribonuclease H-like superfamily/Ribonuclease H"/>
    <property type="match status" value="1"/>
</dbReference>
<organism evidence="9">
    <name type="scientific">Tanacetum cinerariifolium</name>
    <name type="common">Dalmatian daisy</name>
    <name type="synonym">Chrysanthemum cinerariifolium</name>
    <dbReference type="NCBI Taxonomy" id="118510"/>
    <lineage>
        <taxon>Eukaryota</taxon>
        <taxon>Viridiplantae</taxon>
        <taxon>Streptophyta</taxon>
        <taxon>Embryophyta</taxon>
        <taxon>Tracheophyta</taxon>
        <taxon>Spermatophyta</taxon>
        <taxon>Magnoliopsida</taxon>
        <taxon>eudicotyledons</taxon>
        <taxon>Gunneridae</taxon>
        <taxon>Pentapetalae</taxon>
        <taxon>asterids</taxon>
        <taxon>campanulids</taxon>
        <taxon>Asterales</taxon>
        <taxon>Asteraceae</taxon>
        <taxon>Asteroideae</taxon>
        <taxon>Anthemideae</taxon>
        <taxon>Anthemidinae</taxon>
        <taxon>Tanacetum</taxon>
    </lineage>
</organism>
<dbReference type="InterPro" id="IPR025724">
    <property type="entry name" value="GAG-pre-integrase_dom"/>
</dbReference>
<dbReference type="Pfam" id="PF25597">
    <property type="entry name" value="SH3_retrovirus"/>
    <property type="match status" value="1"/>
</dbReference>
<dbReference type="InterPro" id="IPR057670">
    <property type="entry name" value="SH3_retrovirus"/>
</dbReference>
<dbReference type="SUPFAM" id="SSF53098">
    <property type="entry name" value="Ribonuclease H-like"/>
    <property type="match status" value="1"/>
</dbReference>
<keyword evidence="5" id="KW-0175">Coiled coil</keyword>
<dbReference type="PROSITE" id="PS50158">
    <property type="entry name" value="ZF_CCHC"/>
    <property type="match status" value="1"/>
</dbReference>
<feature type="coiled-coil region" evidence="5">
    <location>
        <begin position="413"/>
        <end position="440"/>
    </location>
</feature>
<dbReference type="InterPro" id="IPR036875">
    <property type="entry name" value="Znf_CCHC_sf"/>
</dbReference>
<dbReference type="PROSITE" id="PS50994">
    <property type="entry name" value="INTEGRASE"/>
    <property type="match status" value="1"/>
</dbReference>
<sequence length="2175" mass="245161">MRIKQYFLMTDYSLWEVILNGDSPFPTRIVEGVVQPVAPTTAEQKLARKNELKTRGTLLMALPDKHQLKFISHKDAKTLMEAIQERFGGNTETKKVQKTLLKQQYKNFTSSSSKSLDQRHDRLQKLVSQLEIHEVSLSQEDVNLTFLRNLPSKWKTHTLIWRNKADLEEQSLDDLFNSLKIYEAEVKHSSSTSTTTQNLDFVSSSNADSTTDSVSAAASVSAVCAKIQSTSPQLDNEDLKQIDVDDLEEMDLRWQMAMLTMRARRFLQKTGKNLGGNGPTSMGFDLSKVECYNCHRKGYFARECRSPKESRRTGAAKPQRKTVPVETSTSNALVSQCDSVGSYDWSYQAEEEPANNALMAFSSSSSNNEVPSCSKACLEFVEARLLVYKQNESVFEENIKLLNTKVQLRDTTLVTLRQKLEKAEQERDDLKLKLEKFQTSSKDLTKLSASHTNEKTGLGYNSQVFTHAMFDCDDYFSSNSDCESWPPSSLYDRFQPSGGYHVVPPLYTRTFMPPKLDLVFNTFHTTIKTDHLAFNVQLSHTKSDQALSHITRPTTPIIEDWPVETSIPAATPKPASPKSNSCGKKRNRNACFVCNSVDNLIKHYDSHAKKMAQPTPRNYAHRVLTQSKLVFNTAVRSVSAAMPKINVTRPRYAHLIVTKFKSPIRRHITRSQSPKTSNSPLRVTAVQALIVSAAQDNPQYALKDKGVIDSGCSRHMTGNMSYLSDFEELNGGYVAFGGNPKGGKIYGKGKIKTGKFDFKDVYFVKELKFNLFSVSQMCDKKNSVLFTDTECLVLSPDFKLPDESQVLLRVPRENNMLGHINFKTINKLVKGNLVRGLPVKVFENDNTCVACKKGKQHRASCKTKPVESVEQPLFRLHMDLFRSTFVKRLNKKSYYPVVTDDYSRFTWVFFLATKDETSPILKTFITGLENQHSLKVKVIISDNGIEFKNSNLNQFYRMKGIKREFNSLLPIPFWAEAVNTACYVHNRVLVTKPHNKTPYELLHGRTPSISFMRPFGCPVTILITLDSFRKFKGKVDEGFLVGYSVNSKAFSVFNSRTHIVQETLHVIFLENKPNVARSSPTWLFDIDSLTRTMNYHPVIAGNQTNPSAGFQDKFDAEKAGEEVDQQYVLFLVWSFGFTNPHNNDGDAAFDGKEHHFDAKKPESEVNVSPSSSAQSRKQDDKTLKEAKGKSLVESFTGYRDLSAEFEDYSDNSSNEVNAASTIVPTVGQNSSNSTNPFSDVELEDITYYDDENDVGAEANFNNLENSITVSPISTTRIHKDHPVSQIISDLSSTTQTRRGTQEGTSSSQRSKNKKDKRGIVIRNKARLIAQGNTQEEGIDYEEVFAPVARIEAIRLFLAYASFMGFMVYQMDIKSAFLYGTIKEEVYVCQPLGFEDLDHPNKVYKVVKALYGLHQAPRACQDKNVSKILRKFGLTEGKSASTPIDTEKPLLKDPDGKDVDVHTYRSMIGSVMYLTSSKPDIMFAVNDVTRLQALVDKKKVIVTEAAIREVLRLDDAEGVDCLPNEKMFMELARMGYEKPSTKLTFYKAFFASQWKIVGKRFSRVETPLFEGMLVGQEIEEKGDSDEHVEDVTAGDDAQGDDIAVNREVQPQPQPQPQQAADFPMSLLQEALDACAALTKRVEHLEYDKVAQALEITKLKRRVKKLEKWNKVRVLKLRRLQRVDTSDDTVMDDESNQGRMIAEMDKDDVVVLMDDKEEDKKDEEAKVVKSAQEDKTEPAKVQEVIDAVTTAKLIKEVVTITSEIVTAASAIIPTVEPQVPTATPIAAPARVAAAPSRRRKGVVINDPEEDSTTSTSISTIIHETKSKDKGKRILVKEPKPLKKKQQIKMDEEYARMLHAELNQDIVWDVGIDHVKLKAKEDPANKCLASIRLYEPSPHWDTTWTRDCVCSIGTVKDKILVPKPIKNYARYTRCGYLVDGPNCQGCALLRQELEKNLVTYSPDFQNSFEPSNVSTNVVNAPREPYVVKQNNRSFIDKIIFRAPDSLDQFHCFHYKDVLCISEPSSQSPPNINHCCYECGDPLDGIFCKRCTCKSCGKDAHIGYNCPSKVPVISNPEPCNNQTIDELPQTLHIFHPTFHSEAESPFTLDSTPTYVDESPNVFNPLPQPSVYLCEFCGNDAYYGHYCTPQAPFIYPEPCYNQDFNLPARFSKCSTTISLL</sequence>
<evidence type="ECO:0000259" key="7">
    <source>
        <dbReference type="PROSITE" id="PS50158"/>
    </source>
</evidence>
<dbReference type="GO" id="GO:0008270">
    <property type="term" value="F:zinc ion binding"/>
    <property type="evidence" value="ECO:0007669"/>
    <property type="project" value="UniProtKB-KW"/>
</dbReference>
<keyword evidence="3" id="KW-0378">Hydrolase</keyword>
<dbReference type="Pfam" id="PF22936">
    <property type="entry name" value="Pol_BBD"/>
    <property type="match status" value="1"/>
</dbReference>
<reference evidence="9" key="1">
    <citation type="journal article" date="2019" name="Sci. Rep.">
        <title>Draft genome of Tanacetum cinerariifolium, the natural source of mosquito coil.</title>
        <authorList>
            <person name="Yamashiro T."/>
            <person name="Shiraishi A."/>
            <person name="Satake H."/>
            <person name="Nakayama K."/>
        </authorList>
    </citation>
    <scope>NUCLEOTIDE SEQUENCE</scope>
</reference>
<dbReference type="InterPro" id="IPR001584">
    <property type="entry name" value="Integrase_cat-core"/>
</dbReference>
<name>A0A6L2KLA3_TANCI</name>
<dbReference type="Gene3D" id="4.10.60.10">
    <property type="entry name" value="Zinc finger, CCHC-type"/>
    <property type="match status" value="1"/>
</dbReference>
<dbReference type="SUPFAM" id="SSF57756">
    <property type="entry name" value="Retrovirus zinc finger-like domains"/>
    <property type="match status" value="1"/>
</dbReference>
<evidence type="ECO:0000256" key="6">
    <source>
        <dbReference type="SAM" id="MobiDB-lite"/>
    </source>
</evidence>
<dbReference type="PANTHER" id="PTHR42648">
    <property type="entry name" value="TRANSPOSASE, PUTATIVE-RELATED"/>
    <property type="match status" value="1"/>
</dbReference>
<dbReference type="InterPro" id="IPR001878">
    <property type="entry name" value="Znf_CCHC"/>
</dbReference>
<dbReference type="Pfam" id="PF14223">
    <property type="entry name" value="Retrotran_gag_2"/>
    <property type="match status" value="1"/>
</dbReference>
<gene>
    <name evidence="9" type="ORF">Tci_022271</name>
</gene>
<dbReference type="Pfam" id="PF00665">
    <property type="entry name" value="rve"/>
    <property type="match status" value="1"/>
</dbReference>
<evidence type="ECO:0000256" key="5">
    <source>
        <dbReference type="SAM" id="Coils"/>
    </source>
</evidence>
<dbReference type="GO" id="GO:0006508">
    <property type="term" value="P:proteolysis"/>
    <property type="evidence" value="ECO:0007669"/>
    <property type="project" value="UniProtKB-KW"/>
</dbReference>
<evidence type="ECO:0000256" key="2">
    <source>
        <dbReference type="ARBA" id="ARBA00022723"/>
    </source>
</evidence>
<feature type="region of interest" description="Disordered" evidence="6">
    <location>
        <begin position="1578"/>
        <end position="1597"/>
    </location>
</feature>
<dbReference type="Pfam" id="PF07727">
    <property type="entry name" value="RVT_2"/>
    <property type="match status" value="1"/>
</dbReference>
<feature type="compositionally biased region" description="Basic and acidic residues" evidence="6">
    <location>
        <begin position="1176"/>
        <end position="1186"/>
    </location>
</feature>
<evidence type="ECO:0000313" key="9">
    <source>
        <dbReference type="EMBL" id="GEU50293.1"/>
    </source>
</evidence>
<dbReference type="SMART" id="SM00343">
    <property type="entry name" value="ZnF_C2HC"/>
    <property type="match status" value="2"/>
</dbReference>
<keyword evidence="4" id="KW-0862">Zinc</keyword>
<dbReference type="PANTHER" id="PTHR42648:SF32">
    <property type="entry name" value="RIBONUCLEASE H-LIKE DOMAIN, GAG-PRE-INTEGRASE DOMAIN PROTEIN-RELATED"/>
    <property type="match status" value="1"/>
</dbReference>
<dbReference type="GO" id="GO:0008233">
    <property type="term" value="F:peptidase activity"/>
    <property type="evidence" value="ECO:0007669"/>
    <property type="project" value="UniProtKB-KW"/>
</dbReference>
<evidence type="ECO:0000256" key="1">
    <source>
        <dbReference type="ARBA" id="ARBA00022670"/>
    </source>
</evidence>
<feature type="compositionally biased region" description="Low complexity" evidence="6">
    <location>
        <begin position="1291"/>
        <end position="1304"/>
    </location>
</feature>
<evidence type="ECO:0000259" key="8">
    <source>
        <dbReference type="PROSITE" id="PS50994"/>
    </source>
</evidence>
<feature type="region of interest" description="Disordered" evidence="6">
    <location>
        <begin position="307"/>
        <end position="328"/>
    </location>
</feature>
<dbReference type="EMBL" id="BKCJ010002693">
    <property type="protein sequence ID" value="GEU50293.1"/>
    <property type="molecule type" value="Genomic_DNA"/>
</dbReference>
<accession>A0A6L2KLA3</accession>
<feature type="region of interest" description="Disordered" evidence="6">
    <location>
        <begin position="1287"/>
        <end position="1315"/>
    </location>
</feature>
<keyword evidence="1" id="KW-0645">Protease</keyword>
<dbReference type="InterPro" id="IPR012337">
    <property type="entry name" value="RNaseH-like_sf"/>
</dbReference>
<dbReference type="InterPro" id="IPR013103">
    <property type="entry name" value="RVT_2"/>
</dbReference>
<dbReference type="GO" id="GO:0015074">
    <property type="term" value="P:DNA integration"/>
    <property type="evidence" value="ECO:0007669"/>
    <property type="project" value="InterPro"/>
</dbReference>
<dbReference type="InterPro" id="IPR054722">
    <property type="entry name" value="PolX-like_BBD"/>
</dbReference>
<dbReference type="InterPro" id="IPR039537">
    <property type="entry name" value="Retrotran_Ty1/copia-like"/>
</dbReference>
<keyword evidence="4" id="KW-0863">Zinc-finger</keyword>
<feature type="domain" description="CCHC-type" evidence="7">
    <location>
        <begin position="291"/>
        <end position="306"/>
    </location>
</feature>
<evidence type="ECO:0000256" key="3">
    <source>
        <dbReference type="ARBA" id="ARBA00022801"/>
    </source>
</evidence>
<evidence type="ECO:0000256" key="4">
    <source>
        <dbReference type="PROSITE-ProRule" id="PRU00047"/>
    </source>
</evidence>
<feature type="region of interest" description="Disordered" evidence="6">
    <location>
        <begin position="1159"/>
        <end position="1186"/>
    </location>
</feature>